<gene>
    <name evidence="2" type="ORF">O7A05_33515</name>
</gene>
<name>A0ABU8KMT6_9HYPH</name>
<dbReference type="EMBL" id="JAPYKO010000060">
    <property type="protein sequence ID" value="MEI9407024.1"/>
    <property type="molecule type" value="Genomic_DNA"/>
</dbReference>
<comment type="caution">
    <text evidence="2">The sequence shown here is derived from an EMBL/GenBank/DDBJ whole genome shotgun (WGS) entry which is preliminary data.</text>
</comment>
<evidence type="ECO:0000313" key="2">
    <source>
        <dbReference type="EMBL" id="MEI9407024.1"/>
    </source>
</evidence>
<evidence type="ECO:0000259" key="1">
    <source>
        <dbReference type="Pfam" id="PF13672"/>
    </source>
</evidence>
<dbReference type="Proteomes" id="UP001366503">
    <property type="component" value="Unassembled WGS sequence"/>
</dbReference>
<dbReference type="Pfam" id="PF13672">
    <property type="entry name" value="PP2C_2"/>
    <property type="match status" value="1"/>
</dbReference>
<protein>
    <submittedName>
        <fullName evidence="2">PP2C family serine/threonine-protein phosphatase</fullName>
    </submittedName>
</protein>
<reference evidence="2 3" key="1">
    <citation type="submission" date="2022-12" db="EMBL/GenBank/DDBJ databases">
        <authorList>
            <person name="Muema E."/>
        </authorList>
    </citation>
    <scope>NUCLEOTIDE SEQUENCE [LARGE SCALE GENOMIC DNA]</scope>
    <source>
        <strain evidence="3">1330</strain>
    </source>
</reference>
<dbReference type="SUPFAM" id="SSF81606">
    <property type="entry name" value="PP2C-like"/>
    <property type="match status" value="1"/>
</dbReference>
<dbReference type="Gene3D" id="3.60.40.10">
    <property type="entry name" value="PPM-type phosphatase domain"/>
    <property type="match status" value="1"/>
</dbReference>
<keyword evidence="3" id="KW-1185">Reference proteome</keyword>
<accession>A0ABU8KMT6</accession>
<proteinExistence type="predicted"/>
<organism evidence="2 3">
    <name type="scientific">Mesorhizobium argentiipisi</name>
    <dbReference type="NCBI Taxonomy" id="3015175"/>
    <lineage>
        <taxon>Bacteria</taxon>
        <taxon>Pseudomonadati</taxon>
        <taxon>Pseudomonadota</taxon>
        <taxon>Alphaproteobacteria</taxon>
        <taxon>Hyphomicrobiales</taxon>
        <taxon>Phyllobacteriaceae</taxon>
        <taxon>Mesorhizobium</taxon>
    </lineage>
</organism>
<dbReference type="RefSeq" id="WP_337097679.1">
    <property type="nucleotide sequence ID" value="NZ_JAPYKO010000060.1"/>
</dbReference>
<evidence type="ECO:0000313" key="3">
    <source>
        <dbReference type="Proteomes" id="UP001366503"/>
    </source>
</evidence>
<feature type="domain" description="PPM-type phosphatase" evidence="1">
    <location>
        <begin position="11"/>
        <end position="219"/>
    </location>
</feature>
<dbReference type="InterPro" id="IPR001932">
    <property type="entry name" value="PPM-type_phosphatase-like_dom"/>
</dbReference>
<sequence length="265" mass="28404">MSWRIASASAIGTSHVTAGKPCQDNSVHALIEGGEGLILAAAVCDGAGSAAHSEVGSWLAGQNLLELIFVHFAENGALDQIDRPKALGWVTEIAERIAAHARALGHEVRNYACTLLVAILGPTSTVFFQVGDGAMVVSHGREDGWSYVFWPQHGEFANTTNFVTSSNVADVLEFEFAPRRIDEVALFSDGIENLVLHQASRSVHQPFFDTMFPAVRRSAAAGEDSTLSDGLKAYLLSPQICERTDDDKSLILATRSPAEPMVAVK</sequence>
<dbReference type="InterPro" id="IPR036457">
    <property type="entry name" value="PPM-type-like_dom_sf"/>
</dbReference>